<evidence type="ECO:0000313" key="2">
    <source>
        <dbReference type="EMBL" id="CAA9465776.1"/>
    </source>
</evidence>
<feature type="region of interest" description="Disordered" evidence="1">
    <location>
        <begin position="61"/>
        <end position="107"/>
    </location>
</feature>
<feature type="compositionally biased region" description="Basic residues" evidence="1">
    <location>
        <begin position="10"/>
        <end position="22"/>
    </location>
</feature>
<name>A0A6J4R6N8_9ACTN</name>
<protein>
    <submittedName>
        <fullName evidence="2">Uncharacterized protein</fullName>
    </submittedName>
</protein>
<evidence type="ECO:0000256" key="1">
    <source>
        <dbReference type="SAM" id="MobiDB-lite"/>
    </source>
</evidence>
<reference evidence="2" key="1">
    <citation type="submission" date="2020-02" db="EMBL/GenBank/DDBJ databases">
        <authorList>
            <person name="Meier V. D."/>
        </authorList>
    </citation>
    <scope>NUCLEOTIDE SEQUENCE</scope>
    <source>
        <strain evidence="2">AVDCRST_MAG02</strain>
    </source>
</reference>
<proteinExistence type="predicted"/>
<feature type="compositionally biased region" description="Basic residues" evidence="1">
    <location>
        <begin position="84"/>
        <end position="103"/>
    </location>
</feature>
<accession>A0A6J4R6N8</accession>
<feature type="region of interest" description="Disordered" evidence="1">
    <location>
        <begin position="1"/>
        <end position="22"/>
    </location>
</feature>
<feature type="non-terminal residue" evidence="2">
    <location>
        <position position="164"/>
    </location>
</feature>
<gene>
    <name evidence="2" type="ORF">AVDCRST_MAG02-3630</name>
</gene>
<dbReference type="AlphaFoldDB" id="A0A6J4R6N8"/>
<feature type="non-terminal residue" evidence="2">
    <location>
        <position position="1"/>
    </location>
</feature>
<dbReference type="EMBL" id="CADCVH010000094">
    <property type="protein sequence ID" value="CAA9465776.1"/>
    <property type="molecule type" value="Genomic_DNA"/>
</dbReference>
<organism evidence="2">
    <name type="scientific">uncultured Rubrobacteraceae bacterium</name>
    <dbReference type="NCBI Taxonomy" id="349277"/>
    <lineage>
        <taxon>Bacteria</taxon>
        <taxon>Bacillati</taxon>
        <taxon>Actinomycetota</taxon>
        <taxon>Rubrobacteria</taxon>
        <taxon>Rubrobacterales</taxon>
        <taxon>Rubrobacteraceae</taxon>
        <taxon>environmental samples</taxon>
    </lineage>
</organism>
<sequence>ARGHVAGGLRGHRARSPPRRPLLRGVRAPVARGHRSRGRLRLRRGERPRGLRLRVRPPQGALLARPGGIRGRAHDALRPTVPSGHRRRKAPRGRRRPLSRGARRALDAPLGVRGEPLRAAVLRVARGHPRRGGRFRACRRVALRGRLRLGGPGRAARGRRAFQL</sequence>